<dbReference type="SUPFAM" id="SSF89155">
    <property type="entry name" value="TorD-like"/>
    <property type="match status" value="1"/>
</dbReference>
<evidence type="ECO:0000256" key="1">
    <source>
        <dbReference type="ARBA" id="ARBA00023186"/>
    </source>
</evidence>
<dbReference type="InterPro" id="IPR050289">
    <property type="entry name" value="TorD/DmsD_chaperones"/>
</dbReference>
<gene>
    <name evidence="2" type="ORF">ELS20_00125</name>
</gene>
<dbReference type="PANTHER" id="PTHR34227:SF1">
    <property type="entry name" value="DIMETHYL SULFOXIDE REDUCTASE CHAPERONE-RELATED"/>
    <property type="match status" value="1"/>
</dbReference>
<evidence type="ECO:0000313" key="2">
    <source>
        <dbReference type="EMBL" id="RYJ15516.1"/>
    </source>
</evidence>
<dbReference type="AlphaFoldDB" id="A0A482TGH3"/>
<organism evidence="2 3">
    <name type="scientific">Haloarcula hispanica</name>
    <dbReference type="NCBI Taxonomy" id="51589"/>
    <lineage>
        <taxon>Archaea</taxon>
        <taxon>Methanobacteriati</taxon>
        <taxon>Methanobacteriota</taxon>
        <taxon>Stenosarchaea group</taxon>
        <taxon>Halobacteria</taxon>
        <taxon>Halobacteriales</taxon>
        <taxon>Haloarculaceae</taxon>
        <taxon>Haloarcula</taxon>
    </lineage>
</organism>
<keyword evidence="1" id="KW-0143">Chaperone</keyword>
<evidence type="ECO:0008006" key="4">
    <source>
        <dbReference type="Google" id="ProtNLM"/>
    </source>
</evidence>
<sequence length="239" mass="25499">MNNTPHHHTRRAALYGFTATVFQYPDEAVVGDLTDEEVHDAVRQAGDALGLDSEVEALLDTLAGVDRDALEPAYNRLFGLPGDGGTYPVVPYEAHYTTGEEVNESQRRIATVVGLLEEFGLEISDEFDERHDHVTVELELLQVLAAQRAVALDGGDDETAVRLAQAGATVLDEHLTDFVPAFAHRVREAVDGGGSSDRDLPETSAVYVAAADLAAALVEFDVASHPDPVAPGTGVRADG</sequence>
<dbReference type="Proteomes" id="UP000293535">
    <property type="component" value="Unassembled WGS sequence"/>
</dbReference>
<dbReference type="RefSeq" id="WP_129754739.1">
    <property type="nucleotide sequence ID" value="NZ_JAFKAA010000001.1"/>
</dbReference>
<accession>A0A482TGH3</accession>
<proteinExistence type="predicted"/>
<evidence type="ECO:0000313" key="3">
    <source>
        <dbReference type="Proteomes" id="UP000293535"/>
    </source>
</evidence>
<dbReference type="Gene3D" id="1.10.3480.10">
    <property type="entry name" value="TorD-like"/>
    <property type="match status" value="1"/>
</dbReference>
<dbReference type="EMBL" id="RZIG01000001">
    <property type="protein sequence ID" value="RYJ15516.1"/>
    <property type="molecule type" value="Genomic_DNA"/>
</dbReference>
<dbReference type="PANTHER" id="PTHR34227">
    <property type="entry name" value="CHAPERONE PROTEIN YCDY"/>
    <property type="match status" value="1"/>
</dbReference>
<reference evidence="2 3" key="1">
    <citation type="submission" date="2018-12" db="EMBL/GenBank/DDBJ databases">
        <title>Draft genome sequence of Haloarcula hispinica strain 18.1, an halophilic archaeon isolated from Chott El Jerid of Southern Tunisia.</title>
        <authorList>
            <person name="Najjari A."/>
            <person name="Ben Dhia O."/>
            <person name="Ferjani R."/>
            <person name="Mahjoubi M."/>
            <person name="Sghaier H."/>
            <person name="Elshahed M."/>
            <person name="Ouzari H.I."/>
            <person name="Cherid A."/>
            <person name="Youssef N."/>
        </authorList>
    </citation>
    <scope>NUCLEOTIDE SEQUENCE [LARGE SCALE GENOMIC DNA]</scope>
    <source>
        <strain evidence="2 3">18.1</strain>
    </source>
</reference>
<name>A0A482TGH3_HALHI</name>
<comment type="caution">
    <text evidence="2">The sequence shown here is derived from an EMBL/GenBank/DDBJ whole genome shotgun (WGS) entry which is preliminary data.</text>
</comment>
<protein>
    <recommendedName>
        <fullName evidence="4">Molecular chaperone TorD</fullName>
    </recommendedName>
</protein>
<dbReference type="InterPro" id="IPR020945">
    <property type="entry name" value="DMSO/NO3_reduct_chaperone"/>
</dbReference>
<dbReference type="InterPro" id="IPR036411">
    <property type="entry name" value="TorD-like_sf"/>
</dbReference>
<dbReference type="Pfam" id="PF02613">
    <property type="entry name" value="Nitrate_red_del"/>
    <property type="match status" value="1"/>
</dbReference>